<name>A0A1T5BGD3_9SPHI</name>
<reference evidence="2 3" key="1">
    <citation type="submission" date="2017-02" db="EMBL/GenBank/DDBJ databases">
        <authorList>
            <person name="Peterson S.W."/>
        </authorList>
    </citation>
    <scope>NUCLEOTIDE SEQUENCE [LARGE SCALE GENOMIC DNA]</scope>
    <source>
        <strain evidence="2 3">DSM 22899</strain>
    </source>
</reference>
<evidence type="ECO:0000313" key="2">
    <source>
        <dbReference type="EMBL" id="SKB46127.1"/>
    </source>
</evidence>
<dbReference type="PANTHER" id="PTHR33990:SF1">
    <property type="entry name" value="PROTEIN YJDN"/>
    <property type="match status" value="1"/>
</dbReference>
<proteinExistence type="predicted"/>
<gene>
    <name evidence="2" type="ORF">SAMN05660226_01453</name>
</gene>
<dbReference type="CDD" id="cd06588">
    <property type="entry name" value="PhnB_like"/>
    <property type="match status" value="1"/>
</dbReference>
<dbReference type="STRING" id="623280.SAMN05660226_01453"/>
<dbReference type="EMBL" id="FUYS01000003">
    <property type="protein sequence ID" value="SKB46127.1"/>
    <property type="molecule type" value="Genomic_DNA"/>
</dbReference>
<dbReference type="AlphaFoldDB" id="A0A1T5BGD3"/>
<dbReference type="InterPro" id="IPR029068">
    <property type="entry name" value="Glyas_Bleomycin-R_OHBP_Dase"/>
</dbReference>
<feature type="domain" description="PhnB-like" evidence="1">
    <location>
        <begin position="12"/>
        <end position="143"/>
    </location>
</feature>
<evidence type="ECO:0000259" key="1">
    <source>
        <dbReference type="Pfam" id="PF06983"/>
    </source>
</evidence>
<dbReference type="Pfam" id="PF06983">
    <property type="entry name" value="3-dmu-9_3-mt"/>
    <property type="match status" value="1"/>
</dbReference>
<dbReference type="InterPro" id="IPR028973">
    <property type="entry name" value="PhnB-like"/>
</dbReference>
<evidence type="ECO:0000313" key="3">
    <source>
        <dbReference type="Proteomes" id="UP000190541"/>
    </source>
</evidence>
<organism evidence="2 3">
    <name type="scientific">Parapedobacter luteus</name>
    <dbReference type="NCBI Taxonomy" id="623280"/>
    <lineage>
        <taxon>Bacteria</taxon>
        <taxon>Pseudomonadati</taxon>
        <taxon>Bacteroidota</taxon>
        <taxon>Sphingobacteriia</taxon>
        <taxon>Sphingobacteriales</taxon>
        <taxon>Sphingobacteriaceae</taxon>
        <taxon>Parapedobacter</taxon>
    </lineage>
</organism>
<keyword evidence="3" id="KW-1185">Reference proteome</keyword>
<dbReference type="Proteomes" id="UP000190541">
    <property type="component" value="Unassembled WGS sequence"/>
</dbReference>
<dbReference type="SUPFAM" id="SSF54593">
    <property type="entry name" value="Glyoxalase/Bleomycin resistance protein/Dihydroxybiphenyl dioxygenase"/>
    <property type="match status" value="1"/>
</dbReference>
<accession>A0A1T5BGD3</accession>
<dbReference type="PANTHER" id="PTHR33990">
    <property type="entry name" value="PROTEIN YJDN-RELATED"/>
    <property type="match status" value="1"/>
</dbReference>
<sequence>MGQLKTNNKQMKLNPYLNFDGNAEEAFRFYQSVFGGELFVQRMGDAPGGDQLPDNEKGRAMHVSIPIGDGQYLMASDCLPSAGHVLQVGNNNYISVTPDSREEADRLFNGLSAGGKVEMPMEDMFWGDYFGSFQDKFGVYWMINFPTQAQ</sequence>
<protein>
    <submittedName>
        <fullName evidence="2">PhnB protein</fullName>
    </submittedName>
</protein>
<dbReference type="Gene3D" id="3.10.180.10">
    <property type="entry name" value="2,3-Dihydroxybiphenyl 1,2-Dioxygenase, domain 1"/>
    <property type="match status" value="1"/>
</dbReference>